<sequence>MRFSTFSLVCVLALLNSRAQALAILSDPSPTNNALAALRAKVDAMGPVTEPAPPITARHPAATAA</sequence>
<evidence type="ECO:0000256" key="1">
    <source>
        <dbReference type="SAM" id="SignalP"/>
    </source>
</evidence>
<dbReference type="AlphaFoldDB" id="A0A9W4UJE7"/>
<dbReference type="Proteomes" id="UP001152607">
    <property type="component" value="Unassembled WGS sequence"/>
</dbReference>
<keyword evidence="1" id="KW-0732">Signal</keyword>
<accession>A0A9W4UJE7</accession>
<organism evidence="2 3">
    <name type="scientific">Periconia digitata</name>
    <dbReference type="NCBI Taxonomy" id="1303443"/>
    <lineage>
        <taxon>Eukaryota</taxon>
        <taxon>Fungi</taxon>
        <taxon>Dikarya</taxon>
        <taxon>Ascomycota</taxon>
        <taxon>Pezizomycotina</taxon>
        <taxon>Dothideomycetes</taxon>
        <taxon>Pleosporomycetidae</taxon>
        <taxon>Pleosporales</taxon>
        <taxon>Massarineae</taxon>
        <taxon>Periconiaceae</taxon>
        <taxon>Periconia</taxon>
    </lineage>
</organism>
<dbReference type="EMBL" id="CAOQHR010000006">
    <property type="protein sequence ID" value="CAI6335981.1"/>
    <property type="molecule type" value="Genomic_DNA"/>
</dbReference>
<feature type="chain" id="PRO_5040720562" description="Antifreeze protein" evidence="1">
    <location>
        <begin position="22"/>
        <end position="65"/>
    </location>
</feature>
<protein>
    <recommendedName>
        <fullName evidence="4">Antifreeze protein</fullName>
    </recommendedName>
</protein>
<gene>
    <name evidence="2" type="ORF">PDIGIT_LOCUS9069</name>
</gene>
<name>A0A9W4UJE7_9PLEO</name>
<evidence type="ECO:0008006" key="4">
    <source>
        <dbReference type="Google" id="ProtNLM"/>
    </source>
</evidence>
<proteinExistence type="predicted"/>
<evidence type="ECO:0000313" key="2">
    <source>
        <dbReference type="EMBL" id="CAI6335981.1"/>
    </source>
</evidence>
<keyword evidence="3" id="KW-1185">Reference proteome</keyword>
<reference evidence="2" key="1">
    <citation type="submission" date="2023-01" db="EMBL/GenBank/DDBJ databases">
        <authorList>
            <person name="Van Ghelder C."/>
            <person name="Rancurel C."/>
        </authorList>
    </citation>
    <scope>NUCLEOTIDE SEQUENCE</scope>
    <source>
        <strain evidence="2">CNCM I-4278</strain>
    </source>
</reference>
<comment type="caution">
    <text evidence="2">The sequence shown here is derived from an EMBL/GenBank/DDBJ whole genome shotgun (WGS) entry which is preliminary data.</text>
</comment>
<evidence type="ECO:0000313" key="3">
    <source>
        <dbReference type="Proteomes" id="UP001152607"/>
    </source>
</evidence>
<feature type="signal peptide" evidence="1">
    <location>
        <begin position="1"/>
        <end position="21"/>
    </location>
</feature>